<name>A0ABY8VKY2_9CORY</name>
<dbReference type="RefSeq" id="WP_284826673.1">
    <property type="nucleotide sequence ID" value="NZ_CP126969.1"/>
</dbReference>
<keyword evidence="2" id="KW-0732">Signal</keyword>
<protein>
    <recommendedName>
        <fullName evidence="5">Prolipoprotein LppL</fullName>
    </recommendedName>
</protein>
<dbReference type="InterPro" id="IPR011044">
    <property type="entry name" value="Quino_amine_DH_bsu"/>
</dbReference>
<proteinExistence type="predicted"/>
<evidence type="ECO:0008006" key="5">
    <source>
        <dbReference type="Google" id="ProtNLM"/>
    </source>
</evidence>
<dbReference type="InterPro" id="IPR015943">
    <property type="entry name" value="WD40/YVTN_repeat-like_dom_sf"/>
</dbReference>
<dbReference type="SUPFAM" id="SSF50969">
    <property type="entry name" value="YVTN repeat-like/Quinoprotein amine dehydrogenase"/>
    <property type="match status" value="1"/>
</dbReference>
<gene>
    <name evidence="3" type="ORF">QP027_05595</name>
</gene>
<dbReference type="Gene3D" id="2.130.10.10">
    <property type="entry name" value="YVTN repeat-like/Quinoprotein amine dehydrogenase"/>
    <property type="match status" value="1"/>
</dbReference>
<keyword evidence="4" id="KW-1185">Reference proteome</keyword>
<feature type="chain" id="PRO_5046527039" description="Prolipoprotein LppL" evidence="2">
    <location>
        <begin position="23"/>
        <end position="333"/>
    </location>
</feature>
<dbReference type="PROSITE" id="PS51257">
    <property type="entry name" value="PROKAR_LIPOPROTEIN"/>
    <property type="match status" value="1"/>
</dbReference>
<evidence type="ECO:0000313" key="3">
    <source>
        <dbReference type="EMBL" id="WIM68854.1"/>
    </source>
</evidence>
<reference evidence="3 4" key="1">
    <citation type="submission" date="2023-05" db="EMBL/GenBank/DDBJ databases">
        <title>Corynebacterium suedekumii sp. nov. and Corynebacterium breve sp. nov. isolated from raw cow's milk.</title>
        <authorList>
            <person name="Baer M.K."/>
            <person name="Mehl L."/>
            <person name="Hellmuth R."/>
            <person name="Marke G."/>
            <person name="Lipski A."/>
        </authorList>
    </citation>
    <scope>NUCLEOTIDE SEQUENCE [LARGE SCALE GENOMIC DNA]</scope>
    <source>
        <strain evidence="3 4">R4</strain>
    </source>
</reference>
<dbReference type="Proteomes" id="UP001225598">
    <property type="component" value="Chromosome"/>
</dbReference>
<evidence type="ECO:0000256" key="2">
    <source>
        <dbReference type="SAM" id="SignalP"/>
    </source>
</evidence>
<evidence type="ECO:0000256" key="1">
    <source>
        <dbReference type="SAM" id="MobiDB-lite"/>
    </source>
</evidence>
<sequence>MKKVQYVALISAFGLALTACNAEGTAPEPGPEMGNAQPVASPEQPDPTGEVHEFEDIIDLDQTGDTLGVRTADKLTIGTIDEITDGTAKAFPVDDTCTDVSASADKFVIACGKQVRVVDGKNEEAFTLEEPVQSAAITSTGELIAVSGDSAKAWVYKGGEKIDSFAVAHRSDSVFAVQHDDGQPDSVVRYNRENTTIQDIDWENGRQGGTLRVGIGIGQAVAGPDGLVLAADAQGSQLAVYTTGQVIRLQQMAPVAESPWAVAWDSSRDLAWVGSTAENIAVGYDISNGVPQKRYSVNTVPDALHMATLDDGSLVFASASGAGLQIIPTDQIK</sequence>
<feature type="signal peptide" evidence="2">
    <location>
        <begin position="1"/>
        <end position="22"/>
    </location>
</feature>
<accession>A0ABY8VKY2</accession>
<dbReference type="EMBL" id="CP126969">
    <property type="protein sequence ID" value="WIM68854.1"/>
    <property type="molecule type" value="Genomic_DNA"/>
</dbReference>
<organism evidence="3 4">
    <name type="scientific">Corynebacterium breve</name>
    <dbReference type="NCBI Taxonomy" id="3049799"/>
    <lineage>
        <taxon>Bacteria</taxon>
        <taxon>Bacillati</taxon>
        <taxon>Actinomycetota</taxon>
        <taxon>Actinomycetes</taxon>
        <taxon>Mycobacteriales</taxon>
        <taxon>Corynebacteriaceae</taxon>
        <taxon>Corynebacterium</taxon>
    </lineage>
</organism>
<feature type="region of interest" description="Disordered" evidence="1">
    <location>
        <begin position="25"/>
        <end position="50"/>
    </location>
</feature>
<evidence type="ECO:0000313" key="4">
    <source>
        <dbReference type="Proteomes" id="UP001225598"/>
    </source>
</evidence>